<dbReference type="PROSITE" id="PS00041">
    <property type="entry name" value="HTH_ARAC_FAMILY_1"/>
    <property type="match status" value="1"/>
</dbReference>
<dbReference type="PROSITE" id="PS01124">
    <property type="entry name" value="HTH_ARAC_FAMILY_2"/>
    <property type="match status" value="1"/>
</dbReference>
<evidence type="ECO:0000313" key="6">
    <source>
        <dbReference type="Proteomes" id="UP001156666"/>
    </source>
</evidence>
<accession>A0AA37SQ27</accession>
<proteinExistence type="predicted"/>
<keyword evidence="6" id="KW-1185">Reference proteome</keyword>
<dbReference type="Proteomes" id="UP001156666">
    <property type="component" value="Unassembled WGS sequence"/>
</dbReference>
<protein>
    <submittedName>
        <fullName evidence="5">AraC family transcriptional regulator</fullName>
    </submittedName>
</protein>
<gene>
    <name evidence="5" type="ORF">GCM10007940_14510</name>
</gene>
<evidence type="ECO:0000256" key="1">
    <source>
        <dbReference type="ARBA" id="ARBA00023015"/>
    </source>
</evidence>
<dbReference type="InterPro" id="IPR009057">
    <property type="entry name" value="Homeodomain-like_sf"/>
</dbReference>
<dbReference type="SUPFAM" id="SSF46689">
    <property type="entry name" value="Homeodomain-like"/>
    <property type="match status" value="2"/>
</dbReference>
<keyword evidence="3" id="KW-0804">Transcription</keyword>
<dbReference type="InterPro" id="IPR014710">
    <property type="entry name" value="RmlC-like_jellyroll"/>
</dbReference>
<dbReference type="PANTHER" id="PTHR43280">
    <property type="entry name" value="ARAC-FAMILY TRANSCRIPTIONAL REGULATOR"/>
    <property type="match status" value="1"/>
</dbReference>
<dbReference type="EMBL" id="BSOH01000007">
    <property type="protein sequence ID" value="GLR16836.1"/>
    <property type="molecule type" value="Genomic_DNA"/>
</dbReference>
<keyword evidence="2" id="KW-0238">DNA-binding</keyword>
<dbReference type="InterPro" id="IPR018060">
    <property type="entry name" value="HTH_AraC"/>
</dbReference>
<keyword evidence="1" id="KW-0805">Transcription regulation</keyword>
<comment type="caution">
    <text evidence="5">The sequence shown here is derived from an EMBL/GenBank/DDBJ whole genome shotgun (WGS) entry which is preliminary data.</text>
</comment>
<dbReference type="Pfam" id="PF12833">
    <property type="entry name" value="HTH_18"/>
    <property type="match status" value="1"/>
</dbReference>
<dbReference type="InterPro" id="IPR018062">
    <property type="entry name" value="HTH_AraC-typ_CS"/>
</dbReference>
<evidence type="ECO:0000259" key="4">
    <source>
        <dbReference type="PROSITE" id="PS01124"/>
    </source>
</evidence>
<dbReference type="Gene3D" id="1.10.10.60">
    <property type="entry name" value="Homeodomain-like"/>
    <property type="match status" value="2"/>
</dbReference>
<dbReference type="AlphaFoldDB" id="A0AA37SQ27"/>
<sequence>MKPILEPIHLGEQNSITAFQYAKTDFETPWHYHPQHELTFIENSIGTKFIGDYVGAYKPGEVVLLRSNLPHCWKNMSDQNSLSKSIVIQWNKEIYANVPELDGVFKMINIAAKGIIFSEHEVAPMISSIRGLLRLNGSQLYIELLSLLSNLSSCSYTTLSEASFKNDMPNGYNSRIAKIFDFVSIHYQRRIYLKELAGLVNMTEQSFSRFFTKMMGRSFFTYLNEYRINIAARMLSHTDHSVSNIAYECGYESLPFFHKKFNEIHQVTPISYRKNYGG</sequence>
<dbReference type="SMART" id="SM00342">
    <property type="entry name" value="HTH_ARAC"/>
    <property type="match status" value="1"/>
</dbReference>
<feature type="domain" description="HTH araC/xylS-type" evidence="4">
    <location>
        <begin position="177"/>
        <end position="275"/>
    </location>
</feature>
<dbReference type="SUPFAM" id="SSF51182">
    <property type="entry name" value="RmlC-like cupins"/>
    <property type="match status" value="1"/>
</dbReference>
<organism evidence="5 6">
    <name type="scientific">Portibacter lacus</name>
    <dbReference type="NCBI Taxonomy" id="1099794"/>
    <lineage>
        <taxon>Bacteria</taxon>
        <taxon>Pseudomonadati</taxon>
        <taxon>Bacteroidota</taxon>
        <taxon>Saprospiria</taxon>
        <taxon>Saprospirales</taxon>
        <taxon>Haliscomenobacteraceae</taxon>
        <taxon>Portibacter</taxon>
    </lineage>
</organism>
<evidence type="ECO:0000313" key="5">
    <source>
        <dbReference type="EMBL" id="GLR16836.1"/>
    </source>
</evidence>
<dbReference type="Gene3D" id="2.60.120.10">
    <property type="entry name" value="Jelly Rolls"/>
    <property type="match status" value="1"/>
</dbReference>
<dbReference type="PANTHER" id="PTHR43280:SF27">
    <property type="entry name" value="TRANSCRIPTIONAL REGULATOR MTLR"/>
    <property type="match status" value="1"/>
</dbReference>
<evidence type="ECO:0000256" key="2">
    <source>
        <dbReference type="ARBA" id="ARBA00023125"/>
    </source>
</evidence>
<dbReference type="GO" id="GO:0003700">
    <property type="term" value="F:DNA-binding transcription factor activity"/>
    <property type="evidence" value="ECO:0007669"/>
    <property type="project" value="InterPro"/>
</dbReference>
<name>A0AA37SQ27_9BACT</name>
<dbReference type="GO" id="GO:0043565">
    <property type="term" value="F:sequence-specific DNA binding"/>
    <property type="evidence" value="ECO:0007669"/>
    <property type="project" value="InterPro"/>
</dbReference>
<reference evidence="5" key="1">
    <citation type="journal article" date="2014" name="Int. J. Syst. Evol. Microbiol.">
        <title>Complete genome sequence of Corynebacterium casei LMG S-19264T (=DSM 44701T), isolated from a smear-ripened cheese.</title>
        <authorList>
            <consortium name="US DOE Joint Genome Institute (JGI-PGF)"/>
            <person name="Walter F."/>
            <person name="Albersmeier A."/>
            <person name="Kalinowski J."/>
            <person name="Ruckert C."/>
        </authorList>
    </citation>
    <scope>NUCLEOTIDE SEQUENCE</scope>
    <source>
        <strain evidence="5">NBRC 108769</strain>
    </source>
</reference>
<dbReference type="RefSeq" id="WP_235290981.1">
    <property type="nucleotide sequence ID" value="NZ_BSOH01000007.1"/>
</dbReference>
<evidence type="ECO:0000256" key="3">
    <source>
        <dbReference type="ARBA" id="ARBA00023163"/>
    </source>
</evidence>
<dbReference type="InterPro" id="IPR011051">
    <property type="entry name" value="RmlC_Cupin_sf"/>
</dbReference>
<reference evidence="5" key="2">
    <citation type="submission" date="2023-01" db="EMBL/GenBank/DDBJ databases">
        <title>Draft genome sequence of Portibacter lacus strain NBRC 108769.</title>
        <authorList>
            <person name="Sun Q."/>
            <person name="Mori K."/>
        </authorList>
    </citation>
    <scope>NUCLEOTIDE SEQUENCE</scope>
    <source>
        <strain evidence="5">NBRC 108769</strain>
    </source>
</reference>